<accession>W6QNB9</accession>
<keyword evidence="3" id="KW-1185">Reference proteome</keyword>
<dbReference type="InterPro" id="IPR036673">
    <property type="entry name" value="Cyanovirin-N_sf"/>
</dbReference>
<dbReference type="Pfam" id="PF08881">
    <property type="entry name" value="CVNH"/>
    <property type="match status" value="1"/>
</dbReference>
<evidence type="ECO:0000313" key="3">
    <source>
        <dbReference type="Proteomes" id="UP000030686"/>
    </source>
</evidence>
<reference evidence="2" key="1">
    <citation type="journal article" date="2014" name="Nat. Commun.">
        <title>Multiple recent horizontal transfers of a large genomic region in cheese making fungi.</title>
        <authorList>
            <person name="Cheeseman K."/>
            <person name="Ropars J."/>
            <person name="Renault P."/>
            <person name="Dupont J."/>
            <person name="Gouzy J."/>
            <person name="Branca A."/>
            <person name="Abraham A.L."/>
            <person name="Ceppi M."/>
            <person name="Conseiller E."/>
            <person name="Debuchy R."/>
            <person name="Malagnac F."/>
            <person name="Goarin A."/>
            <person name="Silar P."/>
            <person name="Lacoste S."/>
            <person name="Sallet E."/>
            <person name="Bensimon A."/>
            <person name="Giraud T."/>
            <person name="Brygoo Y."/>
        </authorList>
    </citation>
    <scope>NUCLEOTIDE SEQUENCE [LARGE SCALE GENOMIC DNA]</scope>
    <source>
        <strain evidence="2">FM164</strain>
    </source>
</reference>
<dbReference type="Proteomes" id="UP000030686">
    <property type="component" value="Unassembled WGS sequence"/>
</dbReference>
<dbReference type="AlphaFoldDB" id="W6QNB9"/>
<feature type="domain" description="Cyanovirin-N" evidence="1">
    <location>
        <begin position="2"/>
        <end position="105"/>
    </location>
</feature>
<protein>
    <submittedName>
        <fullName evidence="2">Cyanovirin-N</fullName>
    </submittedName>
</protein>
<dbReference type="PANTHER" id="PTHR42076:SF1">
    <property type="entry name" value="CYANOVIRIN-N DOMAIN-CONTAINING PROTEIN"/>
    <property type="match status" value="1"/>
</dbReference>
<dbReference type="OrthoDB" id="2441380at2759"/>
<evidence type="ECO:0000313" key="2">
    <source>
        <dbReference type="EMBL" id="CDM38388.1"/>
    </source>
</evidence>
<dbReference type="OMA" id="ECIQNEA"/>
<name>W6QNB9_PENRF</name>
<dbReference type="STRING" id="1365484.W6QNB9"/>
<dbReference type="PANTHER" id="PTHR42076">
    <property type="entry name" value="CYANOVIRIN-N HOMOLOG"/>
    <property type="match status" value="1"/>
</dbReference>
<organism evidence="2 3">
    <name type="scientific">Penicillium roqueforti (strain FM164)</name>
    <dbReference type="NCBI Taxonomy" id="1365484"/>
    <lineage>
        <taxon>Eukaryota</taxon>
        <taxon>Fungi</taxon>
        <taxon>Dikarya</taxon>
        <taxon>Ascomycota</taxon>
        <taxon>Pezizomycotina</taxon>
        <taxon>Eurotiomycetes</taxon>
        <taxon>Eurotiomycetidae</taxon>
        <taxon>Eurotiales</taxon>
        <taxon>Aspergillaceae</taxon>
        <taxon>Penicillium</taxon>
    </lineage>
</organism>
<sequence length="109" mass="12060">MGFHKSSNGINVKDKHILTAYCQKPGGETTYSELDLDGFIGVNKGRLAWGAHDFSKCARDVDFKLEGPENNPILHAQLDDGQGNVQESEVKLADCIKNVDGRLNFMECF</sequence>
<dbReference type="EMBL" id="HG792025">
    <property type="protein sequence ID" value="CDM38388.1"/>
    <property type="molecule type" value="Genomic_DNA"/>
</dbReference>
<dbReference type="InterPro" id="IPR011058">
    <property type="entry name" value="Cyanovirin-N"/>
</dbReference>
<proteinExistence type="predicted"/>
<gene>
    <name evidence="2" type="ORF">PROQFM164_S11g000091</name>
</gene>
<dbReference type="SMART" id="SM01111">
    <property type="entry name" value="CVNH"/>
    <property type="match status" value="1"/>
</dbReference>
<evidence type="ECO:0000259" key="1">
    <source>
        <dbReference type="SMART" id="SM01111"/>
    </source>
</evidence>
<dbReference type="Gene3D" id="2.30.60.10">
    <property type="entry name" value="Cyanovirin-N"/>
    <property type="match status" value="1"/>
</dbReference>
<dbReference type="SUPFAM" id="SSF51322">
    <property type="entry name" value="Cyanovirin-N"/>
    <property type="match status" value="1"/>
</dbReference>